<feature type="signal peptide" evidence="2">
    <location>
        <begin position="1"/>
        <end position="23"/>
    </location>
</feature>
<keyword evidence="1 2" id="KW-0732">Signal</keyword>
<sequence length="542" mass="58994">MTLSFKSRSFLLLVFSFAFTAYSQDILWEKSLGGKHAEFLFDAIATPDYGFILAGSSISDKNGSKTDGNKGNYDYWLWKMSEKGEAEWQKSFGGPDMDLLQSIQLTADGGFILAGTSLSPKGQDKKDDSKGGADFWIIKLDAKGNELWQKTIGGTGQEKLKTIIQTRDGGYLVGGSSASEASLANHTAIADLSGKTENSRGNMDYWIVKLDKDGKVSWQKTLGGLYEEELKSIVQTKDEGYVLGGYSNSPASGEKTQANIGIGDYWIVKLDKSGNLLWDTTLGGDQDDHLSALIATTDGGFLVGGNSNSASSDAKSKSNGSGTDFWVLKLDENGKITWQQTYNFGKLDVLTSLIANADGSYLVAGYAQGEEGKKKENRKEKTDKEGINDYIALKIDAKGEELWSKTVGSKGEDILKRLMETRDGGYLLAGTSKGAASRDKSGAQGSSDFWIVKLKDKSKPEHEKVTIEALPNPAETFTNAIINYEYTYGTATLYDLNGRQLQQQKINGERTVPFDLSNLPSGVYVINISTNVEQNGIKVIKK</sequence>
<evidence type="ECO:0000256" key="2">
    <source>
        <dbReference type="SAM" id="SignalP"/>
    </source>
</evidence>
<dbReference type="PANTHER" id="PTHR42754:SF1">
    <property type="entry name" value="LIPOPROTEIN"/>
    <property type="match status" value="1"/>
</dbReference>
<dbReference type="AlphaFoldDB" id="A0A4Z0L2T9"/>
<protein>
    <submittedName>
        <fullName evidence="4">T9SS type A sorting domain-containing protein</fullName>
    </submittedName>
</protein>
<comment type="caution">
    <text evidence="4">The sequence shown here is derived from an EMBL/GenBank/DDBJ whole genome shotgun (WGS) entry which is preliminary data.</text>
</comment>
<dbReference type="OrthoDB" id="9811934at2"/>
<dbReference type="PANTHER" id="PTHR42754">
    <property type="entry name" value="ENDOGLUCANASE"/>
    <property type="match status" value="1"/>
</dbReference>
<dbReference type="Pfam" id="PF18962">
    <property type="entry name" value="Por_Secre_tail"/>
    <property type="match status" value="1"/>
</dbReference>
<evidence type="ECO:0000313" key="5">
    <source>
        <dbReference type="Proteomes" id="UP000297407"/>
    </source>
</evidence>
<dbReference type="Proteomes" id="UP000297407">
    <property type="component" value="Unassembled WGS sequence"/>
</dbReference>
<evidence type="ECO:0000256" key="1">
    <source>
        <dbReference type="ARBA" id="ARBA00022729"/>
    </source>
</evidence>
<accession>A0A4Z0L2T9</accession>
<dbReference type="SUPFAM" id="SSF50998">
    <property type="entry name" value="Quinoprotein alcohol dehydrogenase-like"/>
    <property type="match status" value="2"/>
</dbReference>
<gene>
    <name evidence="4" type="ORF">E4635_15635</name>
</gene>
<dbReference type="RefSeq" id="WP_135527644.1">
    <property type="nucleotide sequence ID" value="NZ_SRLH01000014.1"/>
</dbReference>
<dbReference type="InterPro" id="IPR026444">
    <property type="entry name" value="Secre_tail"/>
</dbReference>
<feature type="chain" id="PRO_5021371763" evidence="2">
    <location>
        <begin position="24"/>
        <end position="542"/>
    </location>
</feature>
<keyword evidence="5" id="KW-1185">Reference proteome</keyword>
<proteinExistence type="predicted"/>
<reference evidence="4 5" key="1">
    <citation type="submission" date="2019-04" db="EMBL/GenBank/DDBJ databases">
        <title>Flavobacterium sp. strain DS2-A Genome sequencing and assembly.</title>
        <authorList>
            <person name="Kim I."/>
        </authorList>
    </citation>
    <scope>NUCLEOTIDE SEQUENCE [LARGE SCALE GENOMIC DNA]</scope>
    <source>
        <strain evidence="4 5">DS2-A</strain>
    </source>
</reference>
<dbReference type="InterPro" id="IPR011047">
    <property type="entry name" value="Quinoprotein_ADH-like_sf"/>
</dbReference>
<evidence type="ECO:0000313" key="4">
    <source>
        <dbReference type="EMBL" id="TGD56522.1"/>
    </source>
</evidence>
<organism evidence="4 5">
    <name type="scientific">Flavobacterium humi</name>
    <dbReference type="NCBI Taxonomy" id="2562683"/>
    <lineage>
        <taxon>Bacteria</taxon>
        <taxon>Pseudomonadati</taxon>
        <taxon>Bacteroidota</taxon>
        <taxon>Flavobacteriia</taxon>
        <taxon>Flavobacteriales</taxon>
        <taxon>Flavobacteriaceae</taxon>
        <taxon>Flavobacterium</taxon>
    </lineage>
</organism>
<name>A0A4Z0L2T9_9FLAO</name>
<dbReference type="NCBIfam" id="TIGR04183">
    <property type="entry name" value="Por_Secre_tail"/>
    <property type="match status" value="1"/>
</dbReference>
<feature type="domain" description="Secretion system C-terminal sorting" evidence="3">
    <location>
        <begin position="471"/>
        <end position="536"/>
    </location>
</feature>
<evidence type="ECO:0000259" key="3">
    <source>
        <dbReference type="Pfam" id="PF18962"/>
    </source>
</evidence>
<dbReference type="EMBL" id="SRLH01000014">
    <property type="protein sequence ID" value="TGD56522.1"/>
    <property type="molecule type" value="Genomic_DNA"/>
</dbReference>